<dbReference type="EMBL" id="MT663543">
    <property type="protein sequence ID" value="QOI90639.1"/>
    <property type="molecule type" value="Genomic_DNA"/>
</dbReference>
<name>A0A7L9AY53_POV01</name>
<organismHost>
    <name type="scientific">Pyramimonas plurioculata</name>
    <dbReference type="NCBI Taxonomy" id="36893"/>
</organismHost>
<evidence type="ECO:0000313" key="1">
    <source>
        <dbReference type="EMBL" id="QOI90639.1"/>
    </source>
</evidence>
<protein>
    <submittedName>
        <fullName evidence="1">Uncharacterized protein</fullName>
    </submittedName>
</protein>
<sequence>MSNIDDYVSAVDTFNDINSFVITLPNNQTIYERLVCHTDDVVHMTPKLFQYETNKQNQIYNDELACEILKLVVHLNQIANGVK</sequence>
<gene>
    <name evidence="1" type="ORF">HWQ62_00508</name>
</gene>
<organism evidence="1">
    <name type="scientific">Pyramimonas orientalis virus</name>
    <name type="common">PoV01</name>
    <dbReference type="NCBI Taxonomy" id="455367"/>
    <lineage>
        <taxon>Viruses</taxon>
        <taxon>Varidnaviria</taxon>
        <taxon>Bamfordvirae</taxon>
        <taxon>Nucleocytoviricota</taxon>
        <taxon>Megaviricetes</taxon>
        <taxon>Imitervirales</taxon>
        <taxon>Allomimiviridae</taxon>
        <taxon>Heliosvirus</taxon>
        <taxon>Heliosvirus raunefjordenense</taxon>
    </lineage>
</organism>
<accession>A0A7L9AY53</accession>
<proteinExistence type="predicted"/>
<reference evidence="1" key="1">
    <citation type="submission" date="2020-06" db="EMBL/GenBank/DDBJ databases">
        <title>Lateral gene transfer of anion-conducting channel rhodopsins between green algae and giant viruses.</title>
        <authorList>
            <person name="Rozenberg A."/>
            <person name="Oppermann J."/>
            <person name="Wietek J."/>
            <person name="Fernandez Lahore R.G."/>
            <person name="Sandaa R.-A."/>
            <person name="Bratbak G."/>
            <person name="Hegemann P."/>
            <person name="Beja O."/>
        </authorList>
    </citation>
    <scope>NUCLEOTIDE SEQUENCE</scope>
    <source>
        <strain evidence="1">01B</strain>
    </source>
</reference>